<dbReference type="OrthoDB" id="20536at2759"/>
<feature type="compositionally biased region" description="Low complexity" evidence="6">
    <location>
        <begin position="1093"/>
        <end position="1106"/>
    </location>
</feature>
<feature type="domain" description="DRBM" evidence="7">
    <location>
        <begin position="4"/>
        <end position="77"/>
    </location>
</feature>
<protein>
    <submittedName>
        <fullName evidence="9">Uncharacterized protein</fullName>
    </submittedName>
</protein>
<feature type="domain" description="RNase III" evidence="8">
    <location>
        <begin position="695"/>
        <end position="821"/>
    </location>
</feature>
<organism evidence="9 10">
    <name type="scientific">Cavenderia fasciculata</name>
    <name type="common">Slime mold</name>
    <name type="synonym">Dictyostelium fasciculatum</name>
    <dbReference type="NCBI Taxonomy" id="261658"/>
    <lineage>
        <taxon>Eukaryota</taxon>
        <taxon>Amoebozoa</taxon>
        <taxon>Evosea</taxon>
        <taxon>Eumycetozoa</taxon>
        <taxon>Dictyostelia</taxon>
        <taxon>Acytosteliales</taxon>
        <taxon>Cavenderiaceae</taxon>
        <taxon>Cavenderia</taxon>
    </lineage>
</organism>
<dbReference type="KEGG" id="dfa:DFA_00033"/>
<dbReference type="PROSITE" id="PS00517">
    <property type="entry name" value="RNASE_3_1"/>
    <property type="match status" value="2"/>
</dbReference>
<evidence type="ECO:0000256" key="6">
    <source>
        <dbReference type="SAM" id="MobiDB-lite"/>
    </source>
</evidence>
<dbReference type="Pfam" id="PF00636">
    <property type="entry name" value="Ribonuclease_3"/>
    <property type="match status" value="2"/>
</dbReference>
<dbReference type="RefSeq" id="XP_004357750.1">
    <property type="nucleotide sequence ID" value="XM_004357693.1"/>
</dbReference>
<proteinExistence type="predicted"/>
<dbReference type="Proteomes" id="UP000007797">
    <property type="component" value="Unassembled WGS sequence"/>
</dbReference>
<keyword evidence="2" id="KW-0255">Endonuclease</keyword>
<gene>
    <name evidence="9" type="ORF">DFA_00033</name>
</gene>
<dbReference type="Gene3D" id="1.10.1520.10">
    <property type="entry name" value="Ribonuclease III domain"/>
    <property type="match status" value="2"/>
</dbReference>
<dbReference type="Gene3D" id="3.30.160.20">
    <property type="match status" value="1"/>
</dbReference>
<dbReference type="SMART" id="SM00358">
    <property type="entry name" value="DSRM"/>
    <property type="match status" value="1"/>
</dbReference>
<dbReference type="CDD" id="cd00593">
    <property type="entry name" value="RIBOc"/>
    <property type="match status" value="2"/>
</dbReference>
<keyword evidence="4 5" id="KW-0694">RNA-binding</keyword>
<dbReference type="GO" id="GO:0031053">
    <property type="term" value="P:primary miRNA processing"/>
    <property type="evidence" value="ECO:0007669"/>
    <property type="project" value="TreeGrafter"/>
</dbReference>
<dbReference type="GO" id="GO:0004525">
    <property type="term" value="F:ribonuclease III activity"/>
    <property type="evidence" value="ECO:0007669"/>
    <property type="project" value="InterPro"/>
</dbReference>
<dbReference type="InterPro" id="IPR000999">
    <property type="entry name" value="RNase_III_dom"/>
</dbReference>
<keyword evidence="10" id="KW-1185">Reference proteome</keyword>
<evidence type="ECO:0000256" key="2">
    <source>
        <dbReference type="ARBA" id="ARBA00022759"/>
    </source>
</evidence>
<dbReference type="Pfam" id="PF00035">
    <property type="entry name" value="dsrm"/>
    <property type="match status" value="1"/>
</dbReference>
<evidence type="ECO:0000259" key="7">
    <source>
        <dbReference type="PROSITE" id="PS50137"/>
    </source>
</evidence>
<dbReference type="InterPro" id="IPR014720">
    <property type="entry name" value="dsRBD_dom"/>
</dbReference>
<evidence type="ECO:0000313" key="10">
    <source>
        <dbReference type="Proteomes" id="UP000007797"/>
    </source>
</evidence>
<feature type="domain" description="RNase III" evidence="8">
    <location>
        <begin position="887"/>
        <end position="974"/>
    </location>
</feature>
<evidence type="ECO:0000256" key="5">
    <source>
        <dbReference type="PROSITE-ProRule" id="PRU00266"/>
    </source>
</evidence>
<dbReference type="CDD" id="cd10845">
    <property type="entry name" value="DSRM_RNAse_III_family"/>
    <property type="match status" value="1"/>
</dbReference>
<feature type="region of interest" description="Disordered" evidence="6">
    <location>
        <begin position="315"/>
        <end position="343"/>
    </location>
</feature>
<dbReference type="STRING" id="1054147.F4PXE6"/>
<dbReference type="PANTHER" id="PTHR11207:SF0">
    <property type="entry name" value="RIBONUCLEASE 3"/>
    <property type="match status" value="1"/>
</dbReference>
<dbReference type="GO" id="GO:0003725">
    <property type="term" value="F:double-stranded RNA binding"/>
    <property type="evidence" value="ECO:0007669"/>
    <property type="project" value="TreeGrafter"/>
</dbReference>
<evidence type="ECO:0000259" key="8">
    <source>
        <dbReference type="PROSITE" id="PS50142"/>
    </source>
</evidence>
<accession>F4PXE6</accession>
<dbReference type="PROSITE" id="PS50137">
    <property type="entry name" value="DS_RBD"/>
    <property type="match status" value="1"/>
</dbReference>
<dbReference type="SMART" id="SM00535">
    <property type="entry name" value="RIBOc"/>
    <property type="match status" value="2"/>
</dbReference>
<name>F4PXE6_CACFS</name>
<feature type="compositionally biased region" description="Low complexity" evidence="6">
    <location>
        <begin position="148"/>
        <end position="176"/>
    </location>
</feature>
<feature type="compositionally biased region" description="Acidic residues" evidence="6">
    <location>
        <begin position="1065"/>
        <end position="1085"/>
    </location>
</feature>
<feature type="compositionally biased region" description="Low complexity" evidence="6">
    <location>
        <begin position="322"/>
        <end position="343"/>
    </location>
</feature>
<sequence>MTDNYKGLLQEICQKHREGVPNYTECHQAPGPNNSNIFTSQVHCLFRGTDLSGEGKGKTKKDAEKASALSVIHQLFILFPEIKPTSFNSSPSSPSSSSDPSSYSSSYTSSSPSPVANHFVPSSSSSYSASATSSSSSVPYTHTIFSIPTTSTTSTTTSTTSATIIEENDTISSSPSITPPPTPPFRSHERPTTPTSSSSTYLYDDQSSTSSFNIDSSKSSSSYTPTTTTTTQQQLQIDALQKIVKDQQLKFAKEIFEMKQNHERSNKVLEDRIAEMERKFEVVKEFVDHKLKQPKKNNDKTHSYKIVMATSTVEKPPILSPSSSSSSTYTSTSTSSRTYGRQQQSTINYQSVVHPEIAKIDNNKVPETMNFLVYHLVVSHGFQPSNFSHLDRKYRHNGFVLYTQEILHRKPVIHISNAAGQHFGVTVIQSKQVSVSRSDFQFMLTFFNFFYGPVLEQHYMPTNENDRHFFVPDVEPADTAPGSMSVGEKFRILFDLIQQIDVLGVCPPGIKDKNQMVEFFKERFLNKVQMTARGDFVVCRGVDPKKTFRYDSVPYKVKRMDGKPVPLVSNEAPIIMCTHTGASLGGEEYWSLKPLLYFNKDGNEEDLSRWNIDPYLPKSDVAPREHAPVRDAHLEEPIHFEDYIRKRKLQERDPLVHKVYGITSEMHAMAKVIVLVYQPELKWWAKMYEFQKSFVSIKNDLLLRQVFTHPSTKMINSLVPQSYNIFRDYLPFDGDNQRLEFLGDSVLKFCTTYYLYFKYPQLREGQLTSKRSEITSNSYLLSKCERWNVVDLLRFTVTEDMKKPKADVMEAIFGALFIERGVKEAYQFIVQNIFQDPEFSQFPEYLCSCISELPPSRRQSKFLFDLRINIKKTCLFQQSMTCSGDLDSYERLEFLGDAFLDLVISKHLYDQFPDKQEGFLSTARAGLVKNEALAQISQKINLSLAISDPHIHFTVKRLGDLLEAFIGCLLLDCGMEKTKYFIHTQFNLASKDTVLEAYRLECISSKQFQTTTTSTTSTTSTAIPSSPQQYNGNNNNDNANSIGIDSVIESFDAINIKQQQNGTDFEQEDNSSDSSFESDDDDEEEHKEIQIINNNNNNDDNNNNNN</sequence>
<feature type="compositionally biased region" description="Low complexity" evidence="6">
    <location>
        <begin position="89"/>
        <end position="115"/>
    </location>
</feature>
<reference evidence="10" key="1">
    <citation type="journal article" date="2011" name="Genome Res.">
        <title>Phylogeny-wide analysis of social amoeba genomes highlights ancient origins for complex intercellular communication.</title>
        <authorList>
            <person name="Heidel A.J."/>
            <person name="Lawal H.M."/>
            <person name="Felder M."/>
            <person name="Schilde C."/>
            <person name="Helps N.R."/>
            <person name="Tunggal B."/>
            <person name="Rivero F."/>
            <person name="John U."/>
            <person name="Schleicher M."/>
            <person name="Eichinger L."/>
            <person name="Platzer M."/>
            <person name="Noegel A.A."/>
            <person name="Schaap P."/>
            <person name="Gloeckner G."/>
        </authorList>
    </citation>
    <scope>NUCLEOTIDE SEQUENCE [LARGE SCALE GENOMIC DNA]</scope>
    <source>
        <strain evidence="10">SH3</strain>
    </source>
</reference>
<dbReference type="AlphaFoldDB" id="F4PXE6"/>
<dbReference type="InterPro" id="IPR036389">
    <property type="entry name" value="RNase_III_sf"/>
</dbReference>
<dbReference type="EMBL" id="GL883014">
    <property type="protein sequence ID" value="EGG19456.1"/>
    <property type="molecule type" value="Genomic_DNA"/>
</dbReference>
<evidence type="ECO:0000256" key="3">
    <source>
        <dbReference type="ARBA" id="ARBA00022801"/>
    </source>
</evidence>
<evidence type="ECO:0000256" key="4">
    <source>
        <dbReference type="ARBA" id="ARBA00022884"/>
    </source>
</evidence>
<feature type="compositionally biased region" description="Low complexity" evidence="6">
    <location>
        <begin position="192"/>
        <end position="228"/>
    </location>
</feature>
<dbReference type="PANTHER" id="PTHR11207">
    <property type="entry name" value="RIBONUCLEASE III"/>
    <property type="match status" value="1"/>
</dbReference>
<dbReference type="GeneID" id="14871805"/>
<evidence type="ECO:0000313" key="9">
    <source>
        <dbReference type="EMBL" id="EGG19456.1"/>
    </source>
</evidence>
<dbReference type="OMA" id="EDLNICA"/>
<feature type="region of interest" description="Disordered" evidence="6">
    <location>
        <begin position="148"/>
        <end position="228"/>
    </location>
</feature>
<keyword evidence="3" id="KW-0378">Hydrolase</keyword>
<evidence type="ECO:0000256" key="1">
    <source>
        <dbReference type="ARBA" id="ARBA00022722"/>
    </source>
</evidence>
<feature type="region of interest" description="Disordered" evidence="6">
    <location>
        <begin position="87"/>
        <end position="115"/>
    </location>
</feature>
<dbReference type="SUPFAM" id="SSF69065">
    <property type="entry name" value="RNase III domain-like"/>
    <property type="match status" value="2"/>
</dbReference>
<feature type="compositionally biased region" description="Low complexity" evidence="6">
    <location>
        <begin position="1011"/>
        <end position="1021"/>
    </location>
</feature>
<dbReference type="GO" id="GO:0005634">
    <property type="term" value="C:nucleus"/>
    <property type="evidence" value="ECO:0007669"/>
    <property type="project" value="TreeGrafter"/>
</dbReference>
<feature type="region of interest" description="Disordered" evidence="6">
    <location>
        <begin position="1060"/>
        <end position="1106"/>
    </location>
</feature>
<keyword evidence="1" id="KW-0540">Nuclease</keyword>
<feature type="region of interest" description="Disordered" evidence="6">
    <location>
        <begin position="1011"/>
        <end position="1038"/>
    </location>
</feature>
<dbReference type="PROSITE" id="PS50142">
    <property type="entry name" value="RNASE_3_2"/>
    <property type="match status" value="2"/>
</dbReference>
<dbReference type="SUPFAM" id="SSF54768">
    <property type="entry name" value="dsRNA-binding domain-like"/>
    <property type="match status" value="1"/>
</dbReference>